<dbReference type="OrthoDB" id="376826at2759"/>
<evidence type="ECO:0000313" key="1">
    <source>
        <dbReference type="EMBL" id="TRM58772.1"/>
    </source>
</evidence>
<organism evidence="1 2">
    <name type="scientific">Schizophyllum amplum</name>
    <dbReference type="NCBI Taxonomy" id="97359"/>
    <lineage>
        <taxon>Eukaryota</taxon>
        <taxon>Fungi</taxon>
        <taxon>Dikarya</taxon>
        <taxon>Basidiomycota</taxon>
        <taxon>Agaricomycotina</taxon>
        <taxon>Agaricomycetes</taxon>
        <taxon>Agaricomycetidae</taxon>
        <taxon>Agaricales</taxon>
        <taxon>Schizophyllaceae</taxon>
        <taxon>Schizophyllum</taxon>
    </lineage>
</organism>
<name>A0A550C1T9_9AGAR</name>
<dbReference type="STRING" id="97359.A0A550C1T9"/>
<dbReference type="Gene3D" id="1.20.5.1230">
    <property type="entry name" value="Apolipoprotein A-I"/>
    <property type="match status" value="1"/>
</dbReference>
<gene>
    <name evidence="1" type="ORF">BD626DRAFT_409998</name>
</gene>
<accession>A0A550C1T9</accession>
<evidence type="ECO:0000313" key="2">
    <source>
        <dbReference type="Proteomes" id="UP000320762"/>
    </source>
</evidence>
<reference evidence="1 2" key="1">
    <citation type="journal article" date="2019" name="New Phytol.">
        <title>Comparative genomics reveals unique wood-decay strategies and fruiting body development in the Schizophyllaceae.</title>
        <authorList>
            <person name="Almasi E."/>
            <person name="Sahu N."/>
            <person name="Krizsan K."/>
            <person name="Balint B."/>
            <person name="Kovacs G.M."/>
            <person name="Kiss B."/>
            <person name="Cseklye J."/>
            <person name="Drula E."/>
            <person name="Henrissat B."/>
            <person name="Nagy I."/>
            <person name="Chovatia M."/>
            <person name="Adam C."/>
            <person name="LaButti K."/>
            <person name="Lipzen A."/>
            <person name="Riley R."/>
            <person name="Grigoriev I.V."/>
            <person name="Nagy L.G."/>
        </authorList>
    </citation>
    <scope>NUCLEOTIDE SEQUENCE [LARGE SCALE GENOMIC DNA]</scope>
    <source>
        <strain evidence="1 2">NL-1724</strain>
    </source>
</reference>
<dbReference type="PANTHER" id="PTHR14024">
    <property type="entry name" value="PERILIPIN"/>
    <property type="match status" value="1"/>
</dbReference>
<evidence type="ECO:0008006" key="3">
    <source>
        <dbReference type="Google" id="ProtNLM"/>
    </source>
</evidence>
<dbReference type="EMBL" id="VDMD01000033">
    <property type="protein sequence ID" value="TRM58772.1"/>
    <property type="molecule type" value="Genomic_DNA"/>
</dbReference>
<protein>
    <recommendedName>
        <fullName evidence="3">Lipid droplet-associated perilipin protein</fullName>
    </recommendedName>
</protein>
<comment type="caution">
    <text evidence="1">The sequence shown here is derived from an EMBL/GenBank/DDBJ whole genome shotgun (WGS) entry which is preliminary data.</text>
</comment>
<dbReference type="SUPFAM" id="SSF58113">
    <property type="entry name" value="Apolipoprotein A-I"/>
    <property type="match status" value="1"/>
</dbReference>
<dbReference type="PANTHER" id="PTHR14024:SF49">
    <property type="entry name" value="LIPID STORAGE DROPLETS SURFACE-BINDING PROTEIN 1"/>
    <property type="match status" value="1"/>
</dbReference>
<sequence>MPSSSSSAPPPSAAEFTALHRVFAIPLIAASIDKLNEVLATNAYTSSSYSTAKGFSTSAYKYAEPIQQRFAPLIVQADGLANKGLDVVESRYPYPFKAQPDEVATYVRERRQSATDYVRTRRESAVTAANKTIDERVRSPALHVVQEIDGRFAPIVDYIEARLNAEIGAAKDANPPSPTTEAKYQYQRALALTKALTDHISVYSTEQLKQLQAQSALAQKATETAQSLSAAASSSVTSVQTRVHGLSDTMVQQLQKLQETTAALSASLHDSTAQIQPHLRQTYSELSANLTATAAELRETITAKDVPLQEKAKRVGEQVRDRVTPLLENVKKGITDVVTRAQTKTETTVNGTNGSAPPSDVE</sequence>
<dbReference type="Proteomes" id="UP000320762">
    <property type="component" value="Unassembled WGS sequence"/>
</dbReference>
<keyword evidence="2" id="KW-1185">Reference proteome</keyword>
<proteinExistence type="predicted"/>
<dbReference type="AlphaFoldDB" id="A0A550C1T9"/>